<keyword evidence="3" id="KW-1185">Reference proteome</keyword>
<comment type="caution">
    <text evidence="2">The sequence shown here is derived from an EMBL/GenBank/DDBJ whole genome shotgun (WGS) entry which is preliminary data.</text>
</comment>
<gene>
    <name evidence="2" type="ORF">OHK93_002265</name>
</gene>
<evidence type="ECO:0000256" key="1">
    <source>
        <dbReference type="SAM" id="MobiDB-lite"/>
    </source>
</evidence>
<feature type="compositionally biased region" description="Acidic residues" evidence="1">
    <location>
        <begin position="286"/>
        <end position="303"/>
    </location>
</feature>
<dbReference type="AlphaFoldDB" id="A0AA43QVG9"/>
<evidence type="ECO:0000313" key="2">
    <source>
        <dbReference type="EMBL" id="MDI1491060.1"/>
    </source>
</evidence>
<protein>
    <submittedName>
        <fullName evidence="2">Uncharacterized protein</fullName>
    </submittedName>
</protein>
<feature type="compositionally biased region" description="Basic and acidic residues" evidence="1">
    <location>
        <begin position="270"/>
        <end position="285"/>
    </location>
</feature>
<reference evidence="2" key="1">
    <citation type="journal article" date="2023" name="Genome Biol. Evol.">
        <title>First Whole Genome Sequence and Flow Cytometry Genome Size Data for the Lichen-Forming Fungus Ramalina farinacea (Ascomycota).</title>
        <authorList>
            <person name="Llewellyn T."/>
            <person name="Mian S."/>
            <person name="Hill R."/>
            <person name="Leitch I.J."/>
            <person name="Gaya E."/>
        </authorList>
    </citation>
    <scope>NUCLEOTIDE SEQUENCE</scope>
    <source>
        <strain evidence="2">LIQ254RAFAR</strain>
    </source>
</reference>
<organism evidence="2 3">
    <name type="scientific">Ramalina farinacea</name>
    <dbReference type="NCBI Taxonomy" id="258253"/>
    <lineage>
        <taxon>Eukaryota</taxon>
        <taxon>Fungi</taxon>
        <taxon>Dikarya</taxon>
        <taxon>Ascomycota</taxon>
        <taxon>Pezizomycotina</taxon>
        <taxon>Lecanoromycetes</taxon>
        <taxon>OSLEUM clade</taxon>
        <taxon>Lecanoromycetidae</taxon>
        <taxon>Lecanorales</taxon>
        <taxon>Lecanorineae</taxon>
        <taxon>Ramalinaceae</taxon>
        <taxon>Ramalina</taxon>
    </lineage>
</organism>
<dbReference type="Proteomes" id="UP001161017">
    <property type="component" value="Unassembled WGS sequence"/>
</dbReference>
<accession>A0AA43QVG9</accession>
<sequence>MAHIVKYVFGTTPLPPKSPPPPNHSAPLILPELPDFEAMGIKERSERHIELMKGRALTVIVGPEGEAQAFVIPYLLLRYYSDVLPLLVEHEEKSDQLTLRLPNDLPPVFGLVANWIHTEQYKLPIALESISSTGRKDRVDLCKLLCRTWLVVEKLHIDLLISSVLQDLRNILQHTRNMGFVTPITPGTIFGVFDRVGTENRLWELLMEEMSEAFTRKPRPLFAKYQECFEEIEAFRSSVSAAMADAVCKVVYDKQEEAIDCGSEKTESTLKKDYLETEGEEHLEMSDEEDLKMSDEEDLETSEEEIFETMILKKM</sequence>
<feature type="region of interest" description="Disordered" evidence="1">
    <location>
        <begin position="270"/>
        <end position="303"/>
    </location>
</feature>
<evidence type="ECO:0000313" key="3">
    <source>
        <dbReference type="Proteomes" id="UP001161017"/>
    </source>
</evidence>
<proteinExistence type="predicted"/>
<name>A0AA43QVG9_9LECA</name>
<dbReference type="EMBL" id="JAPUFD010000013">
    <property type="protein sequence ID" value="MDI1491060.1"/>
    <property type="molecule type" value="Genomic_DNA"/>
</dbReference>